<reference evidence="4 5" key="1">
    <citation type="submission" date="2018-11" db="EMBL/GenBank/DDBJ databases">
        <title>Genome sequence of Saitozyma podzolica DSM 27192.</title>
        <authorList>
            <person name="Aliyu H."/>
            <person name="Gorte O."/>
            <person name="Ochsenreither K."/>
        </authorList>
    </citation>
    <scope>NUCLEOTIDE SEQUENCE [LARGE SCALE GENOMIC DNA]</scope>
    <source>
        <strain evidence="4 5">DSM 27192</strain>
    </source>
</reference>
<dbReference type="OrthoDB" id="2564904at2759"/>
<protein>
    <submittedName>
        <fullName evidence="4">Uncharacterized protein</fullName>
    </submittedName>
</protein>
<accession>A0A427XVK4</accession>
<evidence type="ECO:0000313" key="5">
    <source>
        <dbReference type="Proteomes" id="UP000279259"/>
    </source>
</evidence>
<keyword evidence="3" id="KW-0732">Signal</keyword>
<keyword evidence="5" id="KW-1185">Reference proteome</keyword>
<comment type="caution">
    <text evidence="4">The sequence shown here is derived from an EMBL/GenBank/DDBJ whole genome shotgun (WGS) entry which is preliminary data.</text>
</comment>
<feature type="region of interest" description="Disordered" evidence="1">
    <location>
        <begin position="333"/>
        <end position="363"/>
    </location>
</feature>
<evidence type="ECO:0000313" key="4">
    <source>
        <dbReference type="EMBL" id="RSH82860.1"/>
    </source>
</evidence>
<keyword evidence="2" id="KW-0812">Transmembrane</keyword>
<evidence type="ECO:0000256" key="2">
    <source>
        <dbReference type="SAM" id="Phobius"/>
    </source>
</evidence>
<dbReference type="Proteomes" id="UP000279259">
    <property type="component" value="Unassembled WGS sequence"/>
</dbReference>
<feature type="chain" id="PRO_5019465827" evidence="3">
    <location>
        <begin position="24"/>
        <end position="396"/>
    </location>
</feature>
<sequence length="396" mass="40447">MSASVLSAALLGALALAPAGAIAADAPAPTITPKAVYADLGARQASATTYETTSPLPLTEYFYPYSAIPYQVNPYAVGRGPQSGYNQCNSTTEGASSQCQTGVFNSIEDFCFWGAPGTTPTQTIGDVEAAVVAYFMKTEAYIQIVGFFNQTSINLASDDSGGELDPHGADYLGNPLGGLFYSTGFASGDNTTYVQTQSWNNFVGSNQFCLKLCDPGYSTDLNYCQNIFDLIGCEYNMPADYATLQSEGLFISCEGDLQDEVGTYTSNGQTYTWSQPSSLPATSTLPWTPRVPASSNCVTYSSSDLFPTSDLGYAASVAALGASASGSATAASTSKSASGSASASKASGASSSRTGSGSASGASSTASASAKSAGWVTLPNAGMATVVAAVVAAFFA</sequence>
<organism evidence="4 5">
    <name type="scientific">Saitozyma podzolica</name>
    <dbReference type="NCBI Taxonomy" id="1890683"/>
    <lineage>
        <taxon>Eukaryota</taxon>
        <taxon>Fungi</taxon>
        <taxon>Dikarya</taxon>
        <taxon>Basidiomycota</taxon>
        <taxon>Agaricomycotina</taxon>
        <taxon>Tremellomycetes</taxon>
        <taxon>Tremellales</taxon>
        <taxon>Trimorphomycetaceae</taxon>
        <taxon>Saitozyma</taxon>
    </lineage>
</organism>
<keyword evidence="2" id="KW-1133">Transmembrane helix</keyword>
<name>A0A427XVK4_9TREE</name>
<evidence type="ECO:0000256" key="3">
    <source>
        <dbReference type="SAM" id="SignalP"/>
    </source>
</evidence>
<keyword evidence="2" id="KW-0472">Membrane</keyword>
<proteinExistence type="predicted"/>
<evidence type="ECO:0000256" key="1">
    <source>
        <dbReference type="SAM" id="MobiDB-lite"/>
    </source>
</evidence>
<feature type="signal peptide" evidence="3">
    <location>
        <begin position="1"/>
        <end position="23"/>
    </location>
</feature>
<dbReference type="EMBL" id="RSCD01000026">
    <property type="protein sequence ID" value="RSH82860.1"/>
    <property type="molecule type" value="Genomic_DNA"/>
</dbReference>
<gene>
    <name evidence="4" type="ORF">EHS25_005850</name>
</gene>
<dbReference type="AlphaFoldDB" id="A0A427XVK4"/>
<dbReference type="STRING" id="1890683.A0A427XVK4"/>
<feature type="transmembrane region" description="Helical" evidence="2">
    <location>
        <begin position="373"/>
        <end position="395"/>
    </location>
</feature>